<evidence type="ECO:0000313" key="2">
    <source>
        <dbReference type="EMBL" id="KAL2828519.1"/>
    </source>
</evidence>
<evidence type="ECO:0000256" key="1">
    <source>
        <dbReference type="ARBA" id="ARBA00010617"/>
    </source>
</evidence>
<dbReference type="Pfam" id="PF00067">
    <property type="entry name" value="p450"/>
    <property type="match status" value="2"/>
</dbReference>
<dbReference type="Gene3D" id="1.10.630.10">
    <property type="entry name" value="Cytochrome P450"/>
    <property type="match status" value="2"/>
</dbReference>
<comment type="caution">
    <text evidence="2">The sequence shown here is derived from an EMBL/GenBank/DDBJ whole genome shotgun (WGS) entry which is preliminary data.</text>
</comment>
<dbReference type="InterPro" id="IPR001128">
    <property type="entry name" value="Cyt_P450"/>
</dbReference>
<comment type="similarity">
    <text evidence="1">Belongs to the cytochrome P450 family.</text>
</comment>
<dbReference type="SUPFAM" id="SSF48264">
    <property type="entry name" value="Cytochrome P450"/>
    <property type="match status" value="1"/>
</dbReference>
<dbReference type="PANTHER" id="PTHR24305">
    <property type="entry name" value="CYTOCHROME P450"/>
    <property type="match status" value="1"/>
</dbReference>
<organism evidence="2 3">
    <name type="scientific">Aspergillus cavernicola</name>
    <dbReference type="NCBI Taxonomy" id="176166"/>
    <lineage>
        <taxon>Eukaryota</taxon>
        <taxon>Fungi</taxon>
        <taxon>Dikarya</taxon>
        <taxon>Ascomycota</taxon>
        <taxon>Pezizomycotina</taxon>
        <taxon>Eurotiomycetes</taxon>
        <taxon>Eurotiomycetidae</taxon>
        <taxon>Eurotiales</taxon>
        <taxon>Aspergillaceae</taxon>
        <taxon>Aspergillus</taxon>
        <taxon>Aspergillus subgen. Nidulantes</taxon>
    </lineage>
</organism>
<dbReference type="InterPro" id="IPR050121">
    <property type="entry name" value="Cytochrome_P450_monoxygenase"/>
</dbReference>
<evidence type="ECO:0000313" key="3">
    <source>
        <dbReference type="Proteomes" id="UP001610335"/>
    </source>
</evidence>
<dbReference type="Proteomes" id="UP001610335">
    <property type="component" value="Unassembled WGS sequence"/>
</dbReference>
<keyword evidence="3" id="KW-1185">Reference proteome</keyword>
<gene>
    <name evidence="2" type="ORF">BDW59DRAFT_170989</name>
</gene>
<dbReference type="InterPro" id="IPR036396">
    <property type="entry name" value="Cyt_P450_sf"/>
</dbReference>
<reference evidence="2 3" key="1">
    <citation type="submission" date="2024-07" db="EMBL/GenBank/DDBJ databases">
        <title>Section-level genome sequencing and comparative genomics of Aspergillus sections Usti and Cavernicolus.</title>
        <authorList>
            <consortium name="Lawrence Berkeley National Laboratory"/>
            <person name="Nybo J.L."/>
            <person name="Vesth T.C."/>
            <person name="Theobald S."/>
            <person name="Frisvad J.C."/>
            <person name="Larsen T.O."/>
            <person name="Kjaerboelling I."/>
            <person name="Rothschild-Mancinelli K."/>
            <person name="Lyhne E.K."/>
            <person name="Kogle M.E."/>
            <person name="Barry K."/>
            <person name="Clum A."/>
            <person name="Na H."/>
            <person name="Ledsgaard L."/>
            <person name="Lin J."/>
            <person name="Lipzen A."/>
            <person name="Kuo A."/>
            <person name="Riley R."/>
            <person name="Mondo S."/>
            <person name="LaButti K."/>
            <person name="Haridas S."/>
            <person name="Pangalinan J."/>
            <person name="Salamov A.A."/>
            <person name="Simmons B.A."/>
            <person name="Magnuson J.K."/>
            <person name="Chen J."/>
            <person name="Drula E."/>
            <person name="Henrissat B."/>
            <person name="Wiebenga A."/>
            <person name="Lubbers R.J."/>
            <person name="Gomes A.C."/>
            <person name="Makela M.R."/>
            <person name="Stajich J."/>
            <person name="Grigoriev I.V."/>
            <person name="Mortensen U.H."/>
            <person name="De vries R.P."/>
            <person name="Baker S.E."/>
            <person name="Andersen M.R."/>
        </authorList>
    </citation>
    <scope>NUCLEOTIDE SEQUENCE [LARGE SCALE GENOMIC DNA]</scope>
    <source>
        <strain evidence="2 3">CBS 600.67</strain>
    </source>
</reference>
<name>A0ABR4IL78_9EURO</name>
<protein>
    <submittedName>
        <fullName evidence="2">Cytochrome P450</fullName>
    </submittedName>
</protein>
<dbReference type="EMBL" id="JBFXLS010000020">
    <property type="protein sequence ID" value="KAL2828519.1"/>
    <property type="molecule type" value="Genomic_DNA"/>
</dbReference>
<dbReference type="PANTHER" id="PTHR24305:SF223">
    <property type="entry name" value="CYTOCHROME P450-DIT2"/>
    <property type="match status" value="1"/>
</dbReference>
<accession>A0ABR4IL78</accession>
<proteinExistence type="inferred from homology"/>
<sequence>MLLFLVALTGITFSKFPKDIPTIPFYFALLPLVSNNDQVELYRKYLERPLTEFGAVKLFFGGHWNILVRKPAYIAEVLKNEDIYAKSGNQKKIPHSVLAEYTGDNIISSHGENWRLYTSIFKPGLQQDYDLAPVSSNARLLVQLIEEQQDAVGFVNVLLGSSFETMQTPTAPLHTFQLRIKPKIFNPIFLSFPFLNYRPLPTRKEARSLVTEFTEFTDTLCKTVQNGHSPTCHEQGTNPRNLGCRLLSAFESSLLTEKQLRHNMISAFLAGHENPYIGNTTKPPRRTLFFSYQRKSKPRTPPLLTSTIHESLRLYPPISQLINRRTTEPTTLGRDIKIPIPAGTYIGYNAYSTNRDIDFWGPDANEFRPERWGTKIEEINALFRRGECQGACLGARFGLAEWGVDESWVGGMTRAGPLYARDLRLRVSRVGNL</sequence>